<comment type="subunit">
    <text evidence="3">Homohexamer.</text>
</comment>
<dbReference type="GO" id="GO:0045974">
    <property type="term" value="P:regulation of translation, ncRNA-mediated"/>
    <property type="evidence" value="ECO:0007669"/>
    <property type="project" value="TreeGrafter"/>
</dbReference>
<evidence type="ECO:0000256" key="3">
    <source>
        <dbReference type="HAMAP-Rule" id="MF_00436"/>
    </source>
</evidence>
<gene>
    <name evidence="3 5" type="primary">hfq</name>
    <name evidence="5" type="ORF">ABEG18_10950</name>
</gene>
<dbReference type="AlphaFoldDB" id="A0AAU7JN63"/>
<proteinExistence type="inferred from homology"/>
<dbReference type="InterPro" id="IPR005001">
    <property type="entry name" value="Hfq"/>
</dbReference>
<comment type="function">
    <text evidence="3">RNA chaperone that binds small regulatory RNA (sRNAs) and mRNAs to facilitate mRNA translational regulation in response to envelope stress, environmental stress and changes in metabolite concentrations. Also binds with high specificity to tRNAs.</text>
</comment>
<protein>
    <recommendedName>
        <fullName evidence="3">RNA-binding protein Hfq</fullName>
    </recommendedName>
</protein>
<dbReference type="GO" id="GO:0003723">
    <property type="term" value="F:RNA binding"/>
    <property type="evidence" value="ECO:0007669"/>
    <property type="project" value="UniProtKB-UniRule"/>
</dbReference>
<dbReference type="SUPFAM" id="SSF50182">
    <property type="entry name" value="Sm-like ribonucleoproteins"/>
    <property type="match status" value="1"/>
</dbReference>
<dbReference type="NCBIfam" id="TIGR02383">
    <property type="entry name" value="Hfq"/>
    <property type="match status" value="1"/>
</dbReference>
<dbReference type="GO" id="GO:0006355">
    <property type="term" value="P:regulation of DNA-templated transcription"/>
    <property type="evidence" value="ECO:0007669"/>
    <property type="project" value="InterPro"/>
</dbReference>
<reference evidence="5" key="1">
    <citation type="submission" date="2024-05" db="EMBL/GenBank/DDBJ databases">
        <authorList>
            <person name="Kim S."/>
            <person name="Heo J."/>
            <person name="Choi H."/>
            <person name="Choi Y."/>
            <person name="Kwon S.-W."/>
            <person name="Kim Y."/>
        </authorList>
    </citation>
    <scope>NUCLEOTIDE SEQUENCE</scope>
    <source>
        <strain evidence="5">KACC 23698</strain>
    </source>
</reference>
<evidence type="ECO:0000256" key="2">
    <source>
        <dbReference type="ARBA" id="ARBA00023016"/>
    </source>
</evidence>
<accession>A0AAU7JN63</accession>
<evidence type="ECO:0000259" key="4">
    <source>
        <dbReference type="PROSITE" id="PS52002"/>
    </source>
</evidence>
<dbReference type="Gene3D" id="2.30.30.100">
    <property type="match status" value="1"/>
</dbReference>
<feature type="domain" description="Sm" evidence="4">
    <location>
        <begin position="11"/>
        <end position="71"/>
    </location>
</feature>
<dbReference type="CDD" id="cd01716">
    <property type="entry name" value="Hfq"/>
    <property type="match status" value="1"/>
</dbReference>
<dbReference type="GO" id="GO:0043487">
    <property type="term" value="P:regulation of RNA stability"/>
    <property type="evidence" value="ECO:0007669"/>
    <property type="project" value="TreeGrafter"/>
</dbReference>
<dbReference type="NCBIfam" id="NF001602">
    <property type="entry name" value="PRK00395.1"/>
    <property type="match status" value="1"/>
</dbReference>
<evidence type="ECO:0000256" key="1">
    <source>
        <dbReference type="ARBA" id="ARBA00022884"/>
    </source>
</evidence>
<keyword evidence="1 3" id="KW-0694">RNA-binding</keyword>
<dbReference type="HAMAP" id="MF_00436">
    <property type="entry name" value="Hfq"/>
    <property type="match status" value="1"/>
</dbReference>
<comment type="similarity">
    <text evidence="3">Belongs to the Hfq family.</text>
</comment>
<sequence>MAAERNQNLQDTFLNHVRKNKVPLTIFLVNGVKLQGVVTWFDNFCVLLRRDGHSQLVYKHAISTIMPGHPVSLFEQGEEGGPIPGKE</sequence>
<dbReference type="Pfam" id="PF17209">
    <property type="entry name" value="Hfq"/>
    <property type="match status" value="1"/>
</dbReference>
<dbReference type="EMBL" id="CP157484">
    <property type="protein sequence ID" value="XBO41738.1"/>
    <property type="molecule type" value="Genomic_DNA"/>
</dbReference>
<dbReference type="PROSITE" id="PS52002">
    <property type="entry name" value="SM"/>
    <property type="match status" value="1"/>
</dbReference>
<dbReference type="PANTHER" id="PTHR34772:SF1">
    <property type="entry name" value="RNA-BINDING PROTEIN HFQ"/>
    <property type="match status" value="1"/>
</dbReference>
<dbReference type="InterPro" id="IPR047575">
    <property type="entry name" value="Sm"/>
</dbReference>
<dbReference type="GO" id="GO:0005829">
    <property type="term" value="C:cytosol"/>
    <property type="evidence" value="ECO:0007669"/>
    <property type="project" value="TreeGrafter"/>
</dbReference>
<keyword evidence="2 3" id="KW-0346">Stress response</keyword>
<organism evidence="5">
    <name type="scientific">Alsobacter sp. KACC 23698</name>
    <dbReference type="NCBI Taxonomy" id="3149229"/>
    <lineage>
        <taxon>Bacteria</taxon>
        <taxon>Pseudomonadati</taxon>
        <taxon>Pseudomonadota</taxon>
        <taxon>Alphaproteobacteria</taxon>
        <taxon>Hyphomicrobiales</taxon>
        <taxon>Alsobacteraceae</taxon>
        <taxon>Alsobacter</taxon>
    </lineage>
</organism>
<dbReference type="InterPro" id="IPR010920">
    <property type="entry name" value="LSM_dom_sf"/>
</dbReference>
<dbReference type="FunFam" id="2.30.30.100:FF:000001">
    <property type="entry name" value="RNA-binding protein Hfq"/>
    <property type="match status" value="1"/>
</dbReference>
<name>A0AAU7JN63_9HYPH</name>
<evidence type="ECO:0000313" key="5">
    <source>
        <dbReference type="EMBL" id="XBO41738.1"/>
    </source>
</evidence>
<dbReference type="PANTHER" id="PTHR34772">
    <property type="entry name" value="RNA-BINDING PROTEIN HFQ"/>
    <property type="match status" value="1"/>
</dbReference>
<dbReference type="RefSeq" id="WP_406858593.1">
    <property type="nucleotide sequence ID" value="NZ_CP157484.1"/>
</dbReference>